<name>A0A6J5MU21_9CAUD</name>
<proteinExistence type="predicted"/>
<reference evidence="1" key="1">
    <citation type="submission" date="2020-04" db="EMBL/GenBank/DDBJ databases">
        <authorList>
            <person name="Chiriac C."/>
            <person name="Salcher M."/>
            <person name="Ghai R."/>
            <person name="Kavagutti S V."/>
        </authorList>
    </citation>
    <scope>NUCLEOTIDE SEQUENCE</scope>
</reference>
<organism evidence="1">
    <name type="scientific">uncultured Caudovirales phage</name>
    <dbReference type="NCBI Taxonomy" id="2100421"/>
    <lineage>
        <taxon>Viruses</taxon>
        <taxon>Duplodnaviria</taxon>
        <taxon>Heunggongvirae</taxon>
        <taxon>Uroviricota</taxon>
        <taxon>Caudoviricetes</taxon>
        <taxon>Peduoviridae</taxon>
        <taxon>Maltschvirus</taxon>
        <taxon>Maltschvirus maltsch</taxon>
    </lineage>
</organism>
<dbReference type="EMBL" id="LR796549">
    <property type="protein sequence ID" value="CAB4150675.1"/>
    <property type="molecule type" value="Genomic_DNA"/>
</dbReference>
<protein>
    <submittedName>
        <fullName evidence="1">Uncharacterized protein</fullName>
    </submittedName>
</protein>
<accession>A0A6J5MU21</accession>
<sequence>MQLATYSNEIEQIVNTTNSFSKEMMETHRAEIKQFRSEKKARLMQLTPSQIGTLIEHEGLTLVGEKRRTLKNGVPVVTLTLRGAQDKKAKLLAEIAKLQKALETV</sequence>
<gene>
    <name evidence="1" type="ORF">UFOVP574_13</name>
</gene>
<evidence type="ECO:0000313" key="1">
    <source>
        <dbReference type="EMBL" id="CAB4150675.1"/>
    </source>
</evidence>